<feature type="region of interest" description="Disordered" evidence="1">
    <location>
        <begin position="1"/>
        <end position="20"/>
    </location>
</feature>
<feature type="transmembrane region" description="Helical" evidence="2">
    <location>
        <begin position="92"/>
        <end position="110"/>
    </location>
</feature>
<keyword evidence="2" id="KW-0472">Membrane</keyword>
<feature type="transmembrane region" description="Helical" evidence="2">
    <location>
        <begin position="37"/>
        <end position="55"/>
    </location>
</feature>
<feature type="transmembrane region" description="Helical" evidence="2">
    <location>
        <begin position="62"/>
        <end position="86"/>
    </location>
</feature>
<dbReference type="AlphaFoldDB" id="A0A6J6LMH6"/>
<name>A0A6J6LMH6_9ZZZZ</name>
<evidence type="ECO:0000256" key="2">
    <source>
        <dbReference type="SAM" id="Phobius"/>
    </source>
</evidence>
<evidence type="ECO:0000256" key="1">
    <source>
        <dbReference type="SAM" id="MobiDB-lite"/>
    </source>
</evidence>
<evidence type="ECO:0000313" key="3">
    <source>
        <dbReference type="EMBL" id="CAB4663097.1"/>
    </source>
</evidence>
<dbReference type="EMBL" id="CAEZWR010000063">
    <property type="protein sequence ID" value="CAB4663097.1"/>
    <property type="molecule type" value="Genomic_DNA"/>
</dbReference>
<keyword evidence="2" id="KW-0812">Transmembrane</keyword>
<gene>
    <name evidence="3" type="ORF">UFOPK2282_00676</name>
</gene>
<organism evidence="3">
    <name type="scientific">freshwater metagenome</name>
    <dbReference type="NCBI Taxonomy" id="449393"/>
    <lineage>
        <taxon>unclassified sequences</taxon>
        <taxon>metagenomes</taxon>
        <taxon>ecological metagenomes</taxon>
    </lineage>
</organism>
<accession>A0A6J6LMH6</accession>
<sequence>MAKPSSNLPKGVRGPSRPGRAAVERRSLPFVIMLSRMPKWIIVVLMASFLFLGLIQTGDLAWLGGIFLSIVTLFLAWLLVLAWPVLPTQARFIRLVVVLAAAGITVFKFTGNF</sequence>
<protein>
    <submittedName>
        <fullName evidence="3">Unannotated protein</fullName>
    </submittedName>
</protein>
<dbReference type="Pfam" id="PF20444">
    <property type="entry name" value="DUF6703"/>
    <property type="match status" value="1"/>
</dbReference>
<dbReference type="InterPro" id="IPR046549">
    <property type="entry name" value="DUF6703"/>
</dbReference>
<keyword evidence="2" id="KW-1133">Transmembrane helix</keyword>
<reference evidence="3" key="1">
    <citation type="submission" date="2020-05" db="EMBL/GenBank/DDBJ databases">
        <authorList>
            <person name="Chiriac C."/>
            <person name="Salcher M."/>
            <person name="Ghai R."/>
            <person name="Kavagutti S V."/>
        </authorList>
    </citation>
    <scope>NUCLEOTIDE SEQUENCE</scope>
</reference>
<proteinExistence type="predicted"/>